<evidence type="ECO:0000313" key="2">
    <source>
        <dbReference type="Proteomes" id="UP000183567"/>
    </source>
</evidence>
<reference evidence="1 2" key="1">
    <citation type="submission" date="2016-03" db="EMBL/GenBank/DDBJ databases">
        <title>Comparative genomics of the ectomycorrhizal sister species Rhizopogon vinicolor and Rhizopogon vesiculosus (Basidiomycota: Boletales) reveals a divergence of the mating type B locus.</title>
        <authorList>
            <person name="Mujic A.B."/>
            <person name="Kuo A."/>
            <person name="Tritt A."/>
            <person name="Lipzen A."/>
            <person name="Chen C."/>
            <person name="Johnson J."/>
            <person name="Sharma A."/>
            <person name="Barry K."/>
            <person name="Grigoriev I.V."/>
            <person name="Spatafora J.W."/>
        </authorList>
    </citation>
    <scope>NUCLEOTIDE SEQUENCE [LARGE SCALE GENOMIC DNA]</scope>
    <source>
        <strain evidence="1 2">AM-OR11-056</strain>
    </source>
</reference>
<gene>
    <name evidence="1" type="ORF">AZE42_02871</name>
</gene>
<evidence type="ECO:0000313" key="1">
    <source>
        <dbReference type="EMBL" id="OJA12699.1"/>
    </source>
</evidence>
<dbReference type="Proteomes" id="UP000183567">
    <property type="component" value="Unassembled WGS sequence"/>
</dbReference>
<proteinExistence type="predicted"/>
<sequence length="25" mass="2787">MVDPTAEVCPGFAAEFYDNIRGDIR</sequence>
<name>A0A1J8PY84_9AGAM</name>
<dbReference type="EMBL" id="LVVM01004530">
    <property type="protein sequence ID" value="OJA12699.1"/>
    <property type="molecule type" value="Genomic_DNA"/>
</dbReference>
<dbReference type="AlphaFoldDB" id="A0A1J8PY84"/>
<comment type="caution">
    <text evidence="1">The sequence shown here is derived from an EMBL/GenBank/DDBJ whole genome shotgun (WGS) entry which is preliminary data.</text>
</comment>
<accession>A0A1J8PY84</accession>
<keyword evidence="2" id="KW-1185">Reference proteome</keyword>
<feature type="non-terminal residue" evidence="1">
    <location>
        <position position="25"/>
    </location>
</feature>
<organism evidence="1 2">
    <name type="scientific">Rhizopogon vesiculosus</name>
    <dbReference type="NCBI Taxonomy" id="180088"/>
    <lineage>
        <taxon>Eukaryota</taxon>
        <taxon>Fungi</taxon>
        <taxon>Dikarya</taxon>
        <taxon>Basidiomycota</taxon>
        <taxon>Agaricomycotina</taxon>
        <taxon>Agaricomycetes</taxon>
        <taxon>Agaricomycetidae</taxon>
        <taxon>Boletales</taxon>
        <taxon>Suillineae</taxon>
        <taxon>Rhizopogonaceae</taxon>
        <taxon>Rhizopogon</taxon>
    </lineage>
</organism>
<protein>
    <submittedName>
        <fullName evidence="1">Uncharacterized protein</fullName>
    </submittedName>
</protein>